<feature type="compositionally biased region" description="Low complexity" evidence="1">
    <location>
        <begin position="58"/>
        <end position="71"/>
    </location>
</feature>
<protein>
    <submittedName>
        <fullName evidence="2">Uncharacterized protein</fullName>
    </submittedName>
</protein>
<organism evidence="2 3">
    <name type="scientific">Taenia crassiceps</name>
    <dbReference type="NCBI Taxonomy" id="6207"/>
    <lineage>
        <taxon>Eukaryota</taxon>
        <taxon>Metazoa</taxon>
        <taxon>Spiralia</taxon>
        <taxon>Lophotrochozoa</taxon>
        <taxon>Platyhelminthes</taxon>
        <taxon>Cestoda</taxon>
        <taxon>Eucestoda</taxon>
        <taxon>Cyclophyllidea</taxon>
        <taxon>Taeniidae</taxon>
        <taxon>Taenia</taxon>
    </lineage>
</organism>
<evidence type="ECO:0000256" key="1">
    <source>
        <dbReference type="SAM" id="MobiDB-lite"/>
    </source>
</evidence>
<sequence length="94" mass="10143">MDGKAVMLRTMSTKMLEVLHSGEALKLNVDSWKVHHDDCQDRELEMQMVVGTCLIASSSSPSVSSSPSSTSAEQVGVSELVEEDAILMGERDSS</sequence>
<feature type="region of interest" description="Disordered" evidence="1">
    <location>
        <begin position="58"/>
        <end position="94"/>
    </location>
</feature>
<accession>A0ABR4QLW5</accession>
<gene>
    <name evidence="2" type="ORF">TcWFU_005928</name>
</gene>
<proteinExistence type="predicted"/>
<name>A0ABR4QLW5_9CEST</name>
<evidence type="ECO:0000313" key="2">
    <source>
        <dbReference type="EMBL" id="KAL5110469.1"/>
    </source>
</evidence>
<reference evidence="2 3" key="1">
    <citation type="journal article" date="2022" name="Front. Cell. Infect. Microbiol.">
        <title>The Genomes of Two Strains of Taenia crassiceps the Animal Model for the Study of Human Cysticercosis.</title>
        <authorList>
            <person name="Bobes R.J."/>
            <person name="Estrada K."/>
            <person name="Rios-Valencia D.G."/>
            <person name="Calderon-Gallegos A."/>
            <person name="de la Torre P."/>
            <person name="Carrero J.C."/>
            <person name="Sanchez-Flores A."/>
            <person name="Laclette J.P."/>
        </authorList>
    </citation>
    <scope>NUCLEOTIDE SEQUENCE [LARGE SCALE GENOMIC DNA]</scope>
    <source>
        <strain evidence="2">WFUcys</strain>
    </source>
</reference>
<dbReference type="Proteomes" id="UP001651158">
    <property type="component" value="Unassembled WGS sequence"/>
</dbReference>
<keyword evidence="3" id="KW-1185">Reference proteome</keyword>
<comment type="caution">
    <text evidence="2">The sequence shown here is derived from an EMBL/GenBank/DDBJ whole genome shotgun (WGS) entry which is preliminary data.</text>
</comment>
<evidence type="ECO:0000313" key="3">
    <source>
        <dbReference type="Proteomes" id="UP001651158"/>
    </source>
</evidence>
<dbReference type="EMBL" id="JAKROA010000002">
    <property type="protein sequence ID" value="KAL5110469.1"/>
    <property type="molecule type" value="Genomic_DNA"/>
</dbReference>